<feature type="transmembrane region" description="Helical" evidence="1">
    <location>
        <begin position="143"/>
        <end position="161"/>
    </location>
</feature>
<name>A0A1F7JDL9_9BACT</name>
<protein>
    <submittedName>
        <fullName evidence="2">Uncharacterized protein</fullName>
    </submittedName>
</protein>
<feature type="transmembrane region" description="Helical" evidence="1">
    <location>
        <begin position="34"/>
        <end position="51"/>
    </location>
</feature>
<feature type="transmembrane region" description="Helical" evidence="1">
    <location>
        <begin position="12"/>
        <end position="28"/>
    </location>
</feature>
<reference evidence="2 3" key="1">
    <citation type="journal article" date="2016" name="Nat. Commun.">
        <title>Thousands of microbial genomes shed light on interconnected biogeochemical processes in an aquifer system.</title>
        <authorList>
            <person name="Anantharaman K."/>
            <person name="Brown C.T."/>
            <person name="Hug L.A."/>
            <person name="Sharon I."/>
            <person name="Castelle C.J."/>
            <person name="Probst A.J."/>
            <person name="Thomas B.C."/>
            <person name="Singh A."/>
            <person name="Wilkins M.J."/>
            <person name="Karaoz U."/>
            <person name="Brodie E.L."/>
            <person name="Williams K.H."/>
            <person name="Hubbard S.S."/>
            <person name="Banfield J.F."/>
        </authorList>
    </citation>
    <scope>NUCLEOTIDE SEQUENCE [LARGE SCALE GENOMIC DNA]</scope>
</reference>
<dbReference type="AlphaFoldDB" id="A0A1F7JDL9"/>
<feature type="transmembrane region" description="Helical" evidence="1">
    <location>
        <begin position="308"/>
        <end position="324"/>
    </location>
</feature>
<feature type="transmembrane region" description="Helical" evidence="1">
    <location>
        <begin position="280"/>
        <end position="296"/>
    </location>
</feature>
<feature type="transmembrane region" description="Helical" evidence="1">
    <location>
        <begin position="104"/>
        <end position="122"/>
    </location>
</feature>
<keyword evidence="1" id="KW-1133">Transmembrane helix</keyword>
<keyword evidence="1" id="KW-0472">Membrane</keyword>
<evidence type="ECO:0000313" key="2">
    <source>
        <dbReference type="EMBL" id="OGK53698.1"/>
    </source>
</evidence>
<dbReference type="EMBL" id="MGAU01000051">
    <property type="protein sequence ID" value="OGK53698.1"/>
    <property type="molecule type" value="Genomic_DNA"/>
</dbReference>
<feature type="transmembrane region" description="Helical" evidence="1">
    <location>
        <begin position="238"/>
        <end position="260"/>
    </location>
</feature>
<proteinExistence type="predicted"/>
<feature type="transmembrane region" description="Helical" evidence="1">
    <location>
        <begin position="197"/>
        <end position="218"/>
    </location>
</feature>
<organism evidence="2 3">
    <name type="scientific">Candidatus Roizmanbacteria bacterium RIFCSPLOWO2_01_FULL_45_11</name>
    <dbReference type="NCBI Taxonomy" id="1802070"/>
    <lineage>
        <taxon>Bacteria</taxon>
        <taxon>Candidatus Roizmaniibacteriota</taxon>
    </lineage>
</organism>
<evidence type="ECO:0000256" key="1">
    <source>
        <dbReference type="SAM" id="Phobius"/>
    </source>
</evidence>
<dbReference type="InterPro" id="IPR025291">
    <property type="entry name" value="DUF4153"/>
</dbReference>
<dbReference type="Pfam" id="PF13687">
    <property type="entry name" value="DUF4153"/>
    <property type="match status" value="1"/>
</dbReference>
<comment type="caution">
    <text evidence="2">The sequence shown here is derived from an EMBL/GenBank/DDBJ whole genome shotgun (WGS) entry which is preliminary data.</text>
</comment>
<sequence>MGHQFSFEERIGYLLGIISIMVPFSVIVMRDFPYTGLSLSFLALSSVVFLIHRRKTTFVTCLFAAACASSLFLFVRANISLAMLNIITIIYINSVGILVSRNQPLSFISVALAPVTLILSSLSIQTPKFPVHLSRFHAIPHRLVTSIVITAGLLILIIPLLSSANPLFEHLVRQTISSIHLEKLFAWTGSLFDVINIVRYIIAGILFIMLPRIATYAVQEAPGTSWFSFIKNHTLPLFMPKVAVSIVLFIFFITQFQLYFSSAETLMAMGYTQSQYAREVFAQLSVVALIIFGLIYNDKQNKGASKTTTLILIIEALFLTGMAYKSDYDYSSLWGFTHKRLYGFAVASWILGLVILFFNAYVKNSTGAFVKQGIAYTIAIILAINIANFDYLIYHYRPATLPNGVDHEYLSRYLSADAVSYDTEFQELVNRIRPQVPKNREESLELQHDLDNASTLAYHMSYSNNKYAGGFDIRTFNLSEYQMYLRVKNMSFEEYYILDSKKRSLIWSPIVVEEEFRHITPTELFVDSPERNNQR</sequence>
<accession>A0A1F7JDL9</accession>
<dbReference type="Proteomes" id="UP000178486">
    <property type="component" value="Unassembled WGS sequence"/>
</dbReference>
<feature type="transmembrane region" description="Helical" evidence="1">
    <location>
        <begin position="63"/>
        <end position="92"/>
    </location>
</feature>
<gene>
    <name evidence="2" type="ORF">A3B56_01580</name>
</gene>
<feature type="transmembrane region" description="Helical" evidence="1">
    <location>
        <begin position="344"/>
        <end position="362"/>
    </location>
</feature>
<feature type="transmembrane region" description="Helical" evidence="1">
    <location>
        <begin position="374"/>
        <end position="394"/>
    </location>
</feature>
<evidence type="ECO:0000313" key="3">
    <source>
        <dbReference type="Proteomes" id="UP000178486"/>
    </source>
</evidence>
<keyword evidence="1" id="KW-0812">Transmembrane</keyword>